<feature type="transmembrane region" description="Helical" evidence="10">
    <location>
        <begin position="148"/>
        <end position="166"/>
    </location>
</feature>
<evidence type="ECO:0000256" key="5">
    <source>
        <dbReference type="ARBA" id="ARBA00022448"/>
    </source>
</evidence>
<feature type="transmembrane region" description="Helical" evidence="10">
    <location>
        <begin position="99"/>
        <end position="117"/>
    </location>
</feature>
<dbReference type="EMBL" id="JAVRIE010000003">
    <property type="protein sequence ID" value="MDT0582588.1"/>
    <property type="molecule type" value="Genomic_DNA"/>
</dbReference>
<comment type="subcellular location">
    <subcellularLocation>
        <location evidence="2">Cell membrane</location>
        <topology evidence="2">Multi-pass membrane protein</topology>
    </subcellularLocation>
</comment>
<evidence type="ECO:0000256" key="10">
    <source>
        <dbReference type="SAM" id="Phobius"/>
    </source>
</evidence>
<keyword evidence="9 10" id="KW-0472">Membrane</keyword>
<accession>A0AAW8QZK1</accession>
<dbReference type="PANTHER" id="PTHR36122">
    <property type="entry name" value="NICOTINAMIDE RIBOSIDE TRANSPORTER PNUC"/>
    <property type="match status" value="1"/>
</dbReference>
<evidence type="ECO:0000256" key="9">
    <source>
        <dbReference type="ARBA" id="ARBA00023136"/>
    </source>
</evidence>
<dbReference type="AlphaFoldDB" id="A0AAW8QZK1"/>
<keyword evidence="7 10" id="KW-0812">Transmembrane</keyword>
<name>A0AAW8QZK1_9ALTE</name>
<dbReference type="GO" id="GO:0005886">
    <property type="term" value="C:plasma membrane"/>
    <property type="evidence" value="ECO:0007669"/>
    <property type="project" value="UniProtKB-SubCell"/>
</dbReference>
<protein>
    <recommendedName>
        <fullName evidence="4">Nicotinamide riboside transporter PnuC</fullName>
    </recommendedName>
</protein>
<comment type="caution">
    <text evidence="11">The sequence shown here is derived from an EMBL/GenBank/DDBJ whole genome shotgun (WGS) entry which is preliminary data.</text>
</comment>
<organism evidence="11 12">
    <name type="scientific">Brumicola blandensis</name>
    <dbReference type="NCBI Taxonomy" id="3075611"/>
    <lineage>
        <taxon>Bacteria</taxon>
        <taxon>Pseudomonadati</taxon>
        <taxon>Pseudomonadota</taxon>
        <taxon>Gammaproteobacteria</taxon>
        <taxon>Alteromonadales</taxon>
        <taxon>Alteromonadaceae</taxon>
        <taxon>Brumicola</taxon>
    </lineage>
</organism>
<gene>
    <name evidence="11" type="primary">pnuC</name>
    <name evidence="11" type="ORF">RM544_08550</name>
</gene>
<keyword evidence="5" id="KW-0813">Transport</keyword>
<keyword evidence="8 10" id="KW-1133">Transmembrane helix</keyword>
<evidence type="ECO:0000256" key="1">
    <source>
        <dbReference type="ARBA" id="ARBA00002672"/>
    </source>
</evidence>
<feature type="transmembrane region" description="Helical" evidence="10">
    <location>
        <begin position="172"/>
        <end position="191"/>
    </location>
</feature>
<keyword evidence="12" id="KW-1185">Reference proteome</keyword>
<evidence type="ECO:0000256" key="2">
    <source>
        <dbReference type="ARBA" id="ARBA00004651"/>
    </source>
</evidence>
<evidence type="ECO:0000256" key="7">
    <source>
        <dbReference type="ARBA" id="ARBA00022692"/>
    </source>
</evidence>
<dbReference type="Pfam" id="PF04973">
    <property type="entry name" value="NMN_transporter"/>
    <property type="match status" value="1"/>
</dbReference>
<dbReference type="NCBIfam" id="TIGR01528">
    <property type="entry name" value="NMN_trans_PnuC"/>
    <property type="match status" value="1"/>
</dbReference>
<evidence type="ECO:0000256" key="8">
    <source>
        <dbReference type="ARBA" id="ARBA00022989"/>
    </source>
</evidence>
<proteinExistence type="inferred from homology"/>
<reference evidence="11 12" key="1">
    <citation type="submission" date="2023-09" db="EMBL/GenBank/DDBJ databases">
        <authorList>
            <person name="Rey-Velasco X."/>
        </authorList>
    </citation>
    <scope>NUCLEOTIDE SEQUENCE [LARGE SCALE GENOMIC DNA]</scope>
    <source>
        <strain evidence="11 12">W409</strain>
    </source>
</reference>
<feature type="transmembrane region" description="Helical" evidence="10">
    <location>
        <begin position="6"/>
        <end position="32"/>
    </location>
</feature>
<keyword evidence="6" id="KW-1003">Cell membrane</keyword>
<evidence type="ECO:0000313" key="11">
    <source>
        <dbReference type="EMBL" id="MDT0582588.1"/>
    </source>
</evidence>
<dbReference type="InterPro" id="IPR006419">
    <property type="entry name" value="NMN_transpt_PnuC"/>
</dbReference>
<evidence type="ECO:0000256" key="3">
    <source>
        <dbReference type="ARBA" id="ARBA00006669"/>
    </source>
</evidence>
<evidence type="ECO:0000256" key="6">
    <source>
        <dbReference type="ARBA" id="ARBA00022475"/>
    </source>
</evidence>
<feature type="transmembrane region" description="Helical" evidence="10">
    <location>
        <begin position="123"/>
        <end position="141"/>
    </location>
</feature>
<dbReference type="GO" id="GO:0034257">
    <property type="term" value="F:nicotinamide riboside transmembrane transporter activity"/>
    <property type="evidence" value="ECO:0007669"/>
    <property type="project" value="InterPro"/>
</dbReference>
<feature type="transmembrane region" description="Helical" evidence="10">
    <location>
        <begin position="39"/>
        <end position="56"/>
    </location>
</feature>
<comment type="similarity">
    <text evidence="3">Belongs to the nicotinamide ribonucleoside (NR) uptake permease (TC 4.B.1) family.</text>
</comment>
<evidence type="ECO:0000313" key="12">
    <source>
        <dbReference type="Proteomes" id="UP001249020"/>
    </source>
</evidence>
<dbReference type="RefSeq" id="WP_311361371.1">
    <property type="nucleotide sequence ID" value="NZ_JAVRIE010000003.1"/>
</dbReference>
<dbReference type="PANTHER" id="PTHR36122:SF2">
    <property type="entry name" value="NICOTINAMIDE RIBOSIDE TRANSPORTER PNUC"/>
    <property type="match status" value="1"/>
</dbReference>
<sequence length="201" mass="23074">MSFNEFVSGFFGSNTIEISAAICGFICLVLLIRGNIWNFAFGFVQVTLYVWVFYQAKLYSDAGLHVVYMALQIYGWWQWSQHLHTKTTVNVETISAKHLTIFLGISLVSFLLLGTAMKQYTDASFAYADAFTTCVSLVAFFMMTRRYILNWAFWIVVDIVAIYVYLQKALYPTAILYACFLIMACVGLYAWHQQSKQQLKN</sequence>
<comment type="function">
    <text evidence="1">Required for nicotinamide riboside transport across the inner membrane.</text>
</comment>
<feature type="transmembrane region" description="Helical" evidence="10">
    <location>
        <begin position="62"/>
        <end position="79"/>
    </location>
</feature>
<evidence type="ECO:0000256" key="4">
    <source>
        <dbReference type="ARBA" id="ARBA00017522"/>
    </source>
</evidence>
<dbReference type="Proteomes" id="UP001249020">
    <property type="component" value="Unassembled WGS sequence"/>
</dbReference>